<dbReference type="OrthoDB" id="3691195at2759"/>
<dbReference type="AlphaFoldDB" id="A0A9P4NDW6"/>
<accession>A0A9P4NDW6</accession>
<dbReference type="InterPro" id="IPR038717">
    <property type="entry name" value="Tc1-like_DDE_dom"/>
</dbReference>
<keyword evidence="3" id="KW-1185">Reference proteome</keyword>
<evidence type="ECO:0000313" key="3">
    <source>
        <dbReference type="Proteomes" id="UP000800235"/>
    </source>
</evidence>
<dbReference type="GO" id="GO:0003676">
    <property type="term" value="F:nucleic acid binding"/>
    <property type="evidence" value="ECO:0007669"/>
    <property type="project" value="InterPro"/>
</dbReference>
<name>A0A9P4NDW6_9PEZI</name>
<evidence type="ECO:0000259" key="1">
    <source>
        <dbReference type="Pfam" id="PF13358"/>
    </source>
</evidence>
<dbReference type="Proteomes" id="UP000800235">
    <property type="component" value="Unassembled WGS sequence"/>
</dbReference>
<dbReference type="EMBL" id="MU007186">
    <property type="protein sequence ID" value="KAF2415687.1"/>
    <property type="molecule type" value="Genomic_DNA"/>
</dbReference>
<proteinExistence type="predicted"/>
<protein>
    <recommendedName>
        <fullName evidence="1">Tc1-like transposase DDE domain-containing protein</fullName>
    </recommendedName>
</protein>
<organism evidence="2 3">
    <name type="scientific">Tothia fuscella</name>
    <dbReference type="NCBI Taxonomy" id="1048955"/>
    <lineage>
        <taxon>Eukaryota</taxon>
        <taxon>Fungi</taxon>
        <taxon>Dikarya</taxon>
        <taxon>Ascomycota</taxon>
        <taxon>Pezizomycotina</taxon>
        <taxon>Dothideomycetes</taxon>
        <taxon>Pleosporomycetidae</taxon>
        <taxon>Venturiales</taxon>
        <taxon>Cylindrosympodiaceae</taxon>
        <taxon>Tothia</taxon>
    </lineage>
</organism>
<dbReference type="InterPro" id="IPR036397">
    <property type="entry name" value="RNaseH_sf"/>
</dbReference>
<dbReference type="Pfam" id="PF13358">
    <property type="entry name" value="DDE_3"/>
    <property type="match status" value="1"/>
</dbReference>
<gene>
    <name evidence="2" type="ORF">EJ08DRAFT_600893</name>
</gene>
<feature type="non-terminal residue" evidence="2">
    <location>
        <position position="1"/>
    </location>
</feature>
<comment type="caution">
    <text evidence="2">The sequence shown here is derived from an EMBL/GenBank/DDBJ whole genome shotgun (WGS) entry which is preliminary data.</text>
</comment>
<reference evidence="2" key="1">
    <citation type="journal article" date="2020" name="Stud. Mycol.">
        <title>101 Dothideomycetes genomes: a test case for predicting lifestyles and emergence of pathogens.</title>
        <authorList>
            <person name="Haridas S."/>
            <person name="Albert R."/>
            <person name="Binder M."/>
            <person name="Bloem J."/>
            <person name="Labutti K."/>
            <person name="Salamov A."/>
            <person name="Andreopoulos B."/>
            <person name="Baker S."/>
            <person name="Barry K."/>
            <person name="Bills G."/>
            <person name="Bluhm B."/>
            <person name="Cannon C."/>
            <person name="Castanera R."/>
            <person name="Culley D."/>
            <person name="Daum C."/>
            <person name="Ezra D."/>
            <person name="Gonzalez J."/>
            <person name="Henrissat B."/>
            <person name="Kuo A."/>
            <person name="Liang C."/>
            <person name="Lipzen A."/>
            <person name="Lutzoni F."/>
            <person name="Magnuson J."/>
            <person name="Mondo S."/>
            <person name="Nolan M."/>
            <person name="Ohm R."/>
            <person name="Pangilinan J."/>
            <person name="Park H.-J."/>
            <person name="Ramirez L."/>
            <person name="Alfaro M."/>
            <person name="Sun H."/>
            <person name="Tritt A."/>
            <person name="Yoshinaga Y."/>
            <person name="Zwiers L.-H."/>
            <person name="Turgeon B."/>
            <person name="Goodwin S."/>
            <person name="Spatafora J."/>
            <person name="Crous P."/>
            <person name="Grigoriev I."/>
        </authorList>
    </citation>
    <scope>NUCLEOTIDE SEQUENCE</scope>
    <source>
        <strain evidence="2">CBS 130266</strain>
    </source>
</reference>
<sequence>LTWGQVAKEAGYGLEIVSAKTVKKELGSLDYHKCIACIKGWTAPANKDKRCNFARAMLDIRPKPKNWHNVWFSDEVHFGYGPKMKMRVIRKLGQRYCPDCMQFHKEPDDKDRKRFHGFGAFGYNVKFFILYSVDSNTNGKMTQRVYIDSILQLNLLPMMKERGMNVTLEEDGDSGHTGKVATAFKEKHGIKYYINATYSPDLSPAENCWQPIKQYFRTEPHFDDAGAEKAIWEAFKRLPQSFINRQVESMPQRLGEVLQSGGEMTGW</sequence>
<feature type="domain" description="Tc1-like transposase DDE" evidence="1">
    <location>
        <begin position="70"/>
        <end position="224"/>
    </location>
</feature>
<evidence type="ECO:0000313" key="2">
    <source>
        <dbReference type="EMBL" id="KAF2415687.1"/>
    </source>
</evidence>
<dbReference type="Gene3D" id="3.30.420.10">
    <property type="entry name" value="Ribonuclease H-like superfamily/Ribonuclease H"/>
    <property type="match status" value="1"/>
</dbReference>